<keyword evidence="3" id="KW-1185">Reference proteome</keyword>
<sequence length="480" mass="55429">MKRQSLARKEDSSRFLCSRSRSNSIQRSQEMFELVPNYVGKEIPEDISMRLRIDISYFNTGLVLLAFGAFAAVIFSLRAAAFSSDPEADLSSGSKHVLEMDKDYRLANPSSYIFSGFSIKEILSLGDFPDYAKLSGVPLPSPLPNFNVDKAVPRPYRPLRWVYHQTMAFKKMNVDFWIELESTYRERMRQRQEVCAKHGKEVIQALPGSELACKELMEMVIQFICTRYPNQFQLIGTTLVNHILETKHNLKEHEPLHILRDNVPEDFAITLRDEKTGHYIFRAGIICSSIGWNLGRKMNQDLDVIHGPVPEYKEKMAFSMNRFFSKMPASNPIQRGSWGLSQGQPLYLPGDPGKASLKYRDAPNPSLKPEGIFLRTDWQTLRRLPLSGAVVFNFKVLFTPITEFEDEPYIPSLMLKVLNEGKENLMEHKATRHVEHVTKPTLEMYERLQIEKGLIPRDWEPRTLDESPFFPTWEKKWRTS</sequence>
<dbReference type="EMBL" id="NKCL01000353">
    <property type="protein sequence ID" value="RSL75374.1"/>
    <property type="molecule type" value="Genomic_DNA"/>
</dbReference>
<evidence type="ECO:0000256" key="1">
    <source>
        <dbReference type="SAM" id="Phobius"/>
    </source>
</evidence>
<dbReference type="AlphaFoldDB" id="A0A428RCW0"/>
<organism evidence="2 3">
    <name type="scientific">Fusarium floridanum</name>
    <dbReference type="NCBI Taxonomy" id="1325733"/>
    <lineage>
        <taxon>Eukaryota</taxon>
        <taxon>Fungi</taxon>
        <taxon>Dikarya</taxon>
        <taxon>Ascomycota</taxon>
        <taxon>Pezizomycotina</taxon>
        <taxon>Sordariomycetes</taxon>
        <taxon>Hypocreomycetidae</taxon>
        <taxon>Hypocreales</taxon>
        <taxon>Nectriaceae</taxon>
        <taxon>Fusarium</taxon>
        <taxon>Fusarium solani species complex</taxon>
    </lineage>
</organism>
<accession>A0A428RCW0</accession>
<name>A0A428RCW0_9HYPO</name>
<dbReference type="Proteomes" id="UP000287972">
    <property type="component" value="Unassembled WGS sequence"/>
</dbReference>
<gene>
    <name evidence="2" type="ORF">CEP51_010921</name>
</gene>
<keyword evidence="1" id="KW-0812">Transmembrane</keyword>
<evidence type="ECO:0008006" key="4">
    <source>
        <dbReference type="Google" id="ProtNLM"/>
    </source>
</evidence>
<feature type="transmembrane region" description="Helical" evidence="1">
    <location>
        <begin position="57"/>
        <end position="77"/>
    </location>
</feature>
<evidence type="ECO:0000313" key="2">
    <source>
        <dbReference type="EMBL" id="RSL75374.1"/>
    </source>
</evidence>
<keyword evidence="1" id="KW-0472">Membrane</keyword>
<proteinExistence type="predicted"/>
<dbReference type="Pfam" id="PF11927">
    <property type="entry name" value="HODM_asu-like"/>
    <property type="match status" value="1"/>
</dbReference>
<protein>
    <recommendedName>
        <fullName evidence="4">Alpha-1,2-mannosyltransferase</fullName>
    </recommendedName>
</protein>
<reference evidence="2 3" key="1">
    <citation type="submission" date="2017-06" db="EMBL/GenBank/DDBJ databases">
        <title>Comparative genomic analysis of Ambrosia Fusariam Clade fungi.</title>
        <authorList>
            <person name="Stajich J.E."/>
            <person name="Carrillo J."/>
            <person name="Kijimoto T."/>
            <person name="Eskalen A."/>
            <person name="O'Donnell K."/>
            <person name="Kasson M."/>
        </authorList>
    </citation>
    <scope>NUCLEOTIDE SEQUENCE [LARGE SCALE GENOMIC DNA]</scope>
    <source>
        <strain evidence="2 3">NRRL62606</strain>
    </source>
</reference>
<evidence type="ECO:0000313" key="3">
    <source>
        <dbReference type="Proteomes" id="UP000287972"/>
    </source>
</evidence>
<dbReference type="InterPro" id="IPR021848">
    <property type="entry name" value="HODM_asu-like"/>
</dbReference>
<comment type="caution">
    <text evidence="2">The sequence shown here is derived from an EMBL/GenBank/DDBJ whole genome shotgun (WGS) entry which is preliminary data.</text>
</comment>
<keyword evidence="1" id="KW-1133">Transmembrane helix</keyword>